<dbReference type="Pfam" id="PF12796">
    <property type="entry name" value="Ank_2"/>
    <property type="match status" value="4"/>
</dbReference>
<evidence type="ECO:0000256" key="3">
    <source>
        <dbReference type="PROSITE-ProRule" id="PRU00023"/>
    </source>
</evidence>
<dbReference type="Gene3D" id="1.25.40.20">
    <property type="entry name" value="Ankyrin repeat-containing domain"/>
    <property type="match status" value="4"/>
</dbReference>
<feature type="repeat" description="ANK" evidence="3">
    <location>
        <begin position="496"/>
        <end position="529"/>
    </location>
</feature>
<feature type="repeat" description="ANK" evidence="3">
    <location>
        <begin position="735"/>
        <end position="759"/>
    </location>
</feature>
<comment type="caution">
    <text evidence="5">The sequence shown here is derived from an EMBL/GenBank/DDBJ whole genome shotgun (WGS) entry which is preliminary data.</text>
</comment>
<dbReference type="AlphaFoldDB" id="A0A1F8ABY9"/>
<protein>
    <submittedName>
        <fullName evidence="5">Ankyrin</fullName>
    </submittedName>
</protein>
<dbReference type="InterPro" id="IPR002110">
    <property type="entry name" value="Ankyrin_rpt"/>
</dbReference>
<dbReference type="SUPFAM" id="SSF81383">
    <property type="entry name" value="F-box domain"/>
    <property type="match status" value="1"/>
</dbReference>
<feature type="domain" description="F-box" evidence="4">
    <location>
        <begin position="1"/>
        <end position="59"/>
    </location>
</feature>
<dbReference type="RefSeq" id="XP_022392973.1">
    <property type="nucleotide sequence ID" value="XM_022531194.1"/>
</dbReference>
<dbReference type="OrthoDB" id="20872at2759"/>
<dbReference type="Proteomes" id="UP000179179">
    <property type="component" value="Unassembled WGS sequence"/>
</dbReference>
<keyword evidence="1" id="KW-0677">Repeat</keyword>
<dbReference type="PANTHER" id="PTHR24198">
    <property type="entry name" value="ANKYRIN REPEAT AND PROTEIN KINASE DOMAIN-CONTAINING PROTEIN"/>
    <property type="match status" value="1"/>
</dbReference>
<dbReference type="STRING" id="109264.A0A1F8ABY9"/>
<evidence type="ECO:0000256" key="2">
    <source>
        <dbReference type="ARBA" id="ARBA00023043"/>
    </source>
</evidence>
<dbReference type="InterPro" id="IPR036047">
    <property type="entry name" value="F-box-like_dom_sf"/>
</dbReference>
<proteinExistence type="predicted"/>
<dbReference type="PROSITE" id="PS50181">
    <property type="entry name" value="FBOX"/>
    <property type="match status" value="1"/>
</dbReference>
<feature type="repeat" description="ANK" evidence="3">
    <location>
        <begin position="701"/>
        <end position="734"/>
    </location>
</feature>
<sequence length="797" mass="87673">MGLQDLSVETVVTILRSLSVQDILNLRCVCRYMDQVVIGNILYTGQYNQTMNDRLWSRLLYEKIAHDVSSHKHISQIVSRLRSQLTVQCCAEDCMQAISAALVSYKGRGWVAENLRGVMHWANSWDDLTIMVLGAWLGLRNVVRGLLESGVPADKSHEFLGNAMYAAAFHDDELLTELLLDQSAGDWKMDGAYGDALQLAAYRGSKNVARRLIENRILKQTSPSPFGYGLYGSPLGAAAAAGHDDIVRLCLAWQRDSRQLGPHLRTPLFYAARSGRSRVAEILLDGGEMRPNLDDDFNDTPLSVAVKHNHEDVVSVLLGSDEIKADYPGIRGNKLTPFQIAARNGFTNIVRMLLCRGDVEIGGAGDGEPPIVMAALNGHTEIVEILLTKDRARHVERFLPWAASRGLTHMVKLALDSQVINPNCHDEKFRTALHHAVDQGREDLVRLLLLRNETNPNLKDSKGRTPLILAIESGNLALFRILLDDKRTSIGNSNFNGMTPLHVACKHGYLTFVENMLAREDVNVNALDATWQTPLCHAISSKSEGIIQLLLDNENTDPSQPDNNQGKTPVYIATECGHSKLAILLIQRYKANPNCCCDEYLATPLMIAAARGDLDLMSVLLKERTVNINVPNKLGRTALGVAAWHAQARAALMLLQHPDVDVHHRAEDGTTAFLMAARGGHSDVLGELLVKGAHPGVCNYIGETPIYAASENGHYEAILMLLAQPDVDPNQPTYYRETPLSVAARRGHVAVVHLLLDQGGVGFNPECQSSKTLLSMVTNKAIIQLLMDAGDRYLEAP</sequence>
<dbReference type="PROSITE" id="PS50297">
    <property type="entry name" value="ANK_REP_REGION"/>
    <property type="match status" value="3"/>
</dbReference>
<dbReference type="EMBL" id="LYCR01000010">
    <property type="protein sequence ID" value="OGM49256.1"/>
    <property type="molecule type" value="Genomic_DNA"/>
</dbReference>
<organism evidence="5 6">
    <name type="scientific">Aspergillus bombycis</name>
    <dbReference type="NCBI Taxonomy" id="109264"/>
    <lineage>
        <taxon>Eukaryota</taxon>
        <taxon>Fungi</taxon>
        <taxon>Dikarya</taxon>
        <taxon>Ascomycota</taxon>
        <taxon>Pezizomycotina</taxon>
        <taxon>Eurotiomycetes</taxon>
        <taxon>Eurotiomycetidae</taxon>
        <taxon>Eurotiales</taxon>
        <taxon>Aspergillaceae</taxon>
        <taxon>Aspergillus</taxon>
    </lineage>
</organism>
<evidence type="ECO:0000313" key="6">
    <source>
        <dbReference type="Proteomes" id="UP000179179"/>
    </source>
</evidence>
<gene>
    <name evidence="5" type="ORF">ABOM_004064</name>
</gene>
<evidence type="ECO:0000259" key="4">
    <source>
        <dbReference type="PROSITE" id="PS50181"/>
    </source>
</evidence>
<feature type="repeat" description="ANK" evidence="3">
    <location>
        <begin position="462"/>
        <end position="484"/>
    </location>
</feature>
<keyword evidence="6" id="KW-1185">Reference proteome</keyword>
<dbReference type="InterPro" id="IPR001810">
    <property type="entry name" value="F-box_dom"/>
</dbReference>
<accession>A0A1F8ABY9</accession>
<dbReference type="PANTHER" id="PTHR24198:SF165">
    <property type="entry name" value="ANKYRIN REPEAT-CONTAINING PROTEIN-RELATED"/>
    <property type="match status" value="1"/>
</dbReference>
<dbReference type="Pfam" id="PF00023">
    <property type="entry name" value="Ank"/>
    <property type="match status" value="3"/>
</dbReference>
<keyword evidence="2 3" id="KW-0040">ANK repeat</keyword>
<name>A0A1F8ABY9_9EURO</name>
<feature type="repeat" description="ANK" evidence="3">
    <location>
        <begin position="668"/>
        <end position="700"/>
    </location>
</feature>
<dbReference type="InterPro" id="IPR036770">
    <property type="entry name" value="Ankyrin_rpt-contain_sf"/>
</dbReference>
<evidence type="ECO:0000313" key="5">
    <source>
        <dbReference type="EMBL" id="OGM49256.1"/>
    </source>
</evidence>
<dbReference type="PROSITE" id="PS50088">
    <property type="entry name" value="ANK_REPEAT"/>
    <property type="match status" value="6"/>
</dbReference>
<dbReference type="GeneID" id="34447454"/>
<dbReference type="SUPFAM" id="SSF48403">
    <property type="entry name" value="Ankyrin repeat"/>
    <property type="match status" value="2"/>
</dbReference>
<dbReference type="SMART" id="SM00248">
    <property type="entry name" value="ANK"/>
    <property type="match status" value="17"/>
</dbReference>
<reference evidence="5 6" key="1">
    <citation type="journal article" date="2016" name="Genome Biol. Evol.">
        <title>Draft genome sequence of an aflatoxigenic Aspergillus species, A. bombycis.</title>
        <authorList>
            <person name="Moore G.G."/>
            <person name="Mack B.M."/>
            <person name="Beltz S.B."/>
            <person name="Gilbert M.K."/>
        </authorList>
    </citation>
    <scope>NUCLEOTIDE SEQUENCE [LARGE SCALE GENOMIC DNA]</scope>
    <source>
        <strain evidence="6">NRRL 26010</strain>
    </source>
</reference>
<feature type="repeat" description="ANK" evidence="3">
    <location>
        <begin position="428"/>
        <end position="461"/>
    </location>
</feature>
<evidence type="ECO:0000256" key="1">
    <source>
        <dbReference type="ARBA" id="ARBA00022737"/>
    </source>
</evidence>